<sequence>MSSRAKQGRSASNFDECSIHLLSAFFCLSGTTAEDDQLRKSIETVLTALSKVQHAESDTNVIQFRRRRPLSG</sequence>
<name>A0A9E7ZKY0_9HYPH</name>
<gene>
    <name evidence="1" type="ORF">NWE54_25475</name>
</gene>
<proteinExistence type="predicted"/>
<dbReference type="EMBL" id="CP102774">
    <property type="protein sequence ID" value="UZF87063.1"/>
    <property type="molecule type" value="Genomic_DNA"/>
</dbReference>
<reference evidence="1" key="1">
    <citation type="submission" date="2022-08" db="EMBL/GenBank/DDBJ databases">
        <title>Complete Genome Sequences of 2 Bosea sp. soil isolates.</title>
        <authorList>
            <person name="Alvarez Arevalo M."/>
            <person name="Sterndorff E.B."/>
            <person name="Faurdal D."/>
            <person name="Joergensen T.S."/>
            <person name="Weber T."/>
        </authorList>
    </citation>
    <scope>NUCLEOTIDE SEQUENCE</scope>
    <source>
        <strain evidence="1">NBC_00436</strain>
    </source>
</reference>
<organism evidence="1">
    <name type="scientific">Bosea sp. NBC_00436</name>
    <dbReference type="NCBI Taxonomy" id="2969620"/>
    <lineage>
        <taxon>Bacteria</taxon>
        <taxon>Pseudomonadati</taxon>
        <taxon>Pseudomonadota</taxon>
        <taxon>Alphaproteobacteria</taxon>
        <taxon>Hyphomicrobiales</taxon>
        <taxon>Boseaceae</taxon>
        <taxon>Bosea</taxon>
    </lineage>
</organism>
<evidence type="ECO:0000313" key="1">
    <source>
        <dbReference type="EMBL" id="UZF87063.1"/>
    </source>
</evidence>
<protein>
    <submittedName>
        <fullName evidence="1">Uncharacterized protein</fullName>
    </submittedName>
</protein>
<accession>A0A9E7ZKY0</accession>
<dbReference type="AlphaFoldDB" id="A0A9E7ZKY0"/>